<dbReference type="OrthoDB" id="9991317at2759"/>
<dbReference type="Gene3D" id="1.25.40.10">
    <property type="entry name" value="Tetratricopeptide repeat domain"/>
    <property type="match status" value="2"/>
</dbReference>
<dbReference type="PANTHER" id="PTHR19959:SF119">
    <property type="entry name" value="FUNGAL LIPASE-LIKE DOMAIN-CONTAINING PROTEIN"/>
    <property type="match status" value="1"/>
</dbReference>
<evidence type="ECO:0000313" key="3">
    <source>
        <dbReference type="Proteomes" id="UP000307440"/>
    </source>
</evidence>
<dbReference type="InterPro" id="IPR011990">
    <property type="entry name" value="TPR-like_helical_dom_sf"/>
</dbReference>
<dbReference type="PANTHER" id="PTHR19959">
    <property type="entry name" value="KINESIN LIGHT CHAIN"/>
    <property type="match status" value="1"/>
</dbReference>
<sequence length="1067" mass="117692">MGTKVARSHLAVDKLKGKVRRDPSLDDGSRLEFNTILPDIALERTDDGISPIKLTELCVLGIPGAEGGAHFPLVNTSPKRWELRGIIELPGSVDGLDCFLMGNENKEVGFFDLDCLQMGETQIEPDQEHSTTISVCDGLATVKISWRGAMVVERIPGDDPAVLNSRGVELAQSFQRTGELASIHEAIRALNKAMQLTPEGHADLPSRLNKLGSSFLRRFRRTGDLSDIAEAISAQQKAVQHTPEGHAYLPSRLNNLRKSFETRFERMGDLSDITEVNSTQQKAVQLTPNCHADLPMYLHNLGISFLHRFRRTGDLSDITEAVSAQQRALQLTPEGHADLPSRLNNLGILFQSRFERTGNLSDLAEAVKAKQRALQLTPDGHADLPMYINNLGSSFLRRFERTGDLSDIAEAVSAQQRAVQLTPDGHADLPMYLSNLGISFLRRFQRTGDLSDLAEAVKSKQRAVQLTPEGHADLPSLLNNLGISFQHRFEHTGSGDDLNVTISTFKPAATCISAPPRRKFKAAKTWARLLNRHKPQSPDVLLAFNTALSLVTLIADLEHTVQSRHTQLQDVSTIALEAASAACSLGRAEKALEWLEQGRCLVWNQLNHMRTPLDALRSHNELLAARVADVSKRLEDAGSSRKHSDPTLALTKKISLQAEASAHLHLAKEWAELLGEVRAIPGFESFLQPSPCSALLQSLPDSGPIIVINIDEHRCDALALLRHLDEPLHVPLRQFSLEKAIKYRHDLDKELKSKGYRMREADIGENEGMLGRGVRPRKKQGEGRNPVHTALRGLWLDVVKPILETLEIAKFDEAAGKAQPRIWWCMTGPLSFLPIHAAGIYDGDSRPESILDYVVSSYTPSATALTRRVENHRPIDDRVSGLLLTSQPNDIERSPIPGTTTEGMRTAEECLNHLEGFSSVHLACHGSQSIDNPLLSRFSFHSGRLELSSIIKKDPRNADFAFLSACQTSTGDERLSEEAVHLAAGMLAAGYRRVVGTMWSIGDSTAEKVAKEFYEYLWSHKEEGSGGRFDGSLSADALHHAIQGFRNTVGDSESAVLAWALFVRFGH</sequence>
<evidence type="ECO:0000259" key="1">
    <source>
        <dbReference type="Pfam" id="PF12770"/>
    </source>
</evidence>
<dbReference type="SUPFAM" id="SSF48452">
    <property type="entry name" value="TPR-like"/>
    <property type="match status" value="1"/>
</dbReference>
<name>A0A5C3KBL3_COPMA</name>
<keyword evidence="3" id="KW-1185">Reference proteome</keyword>
<protein>
    <recommendedName>
        <fullName evidence="1">CHAT domain-containing protein</fullName>
    </recommendedName>
</protein>
<evidence type="ECO:0000313" key="2">
    <source>
        <dbReference type="EMBL" id="TFK17308.1"/>
    </source>
</evidence>
<dbReference type="Proteomes" id="UP000307440">
    <property type="component" value="Unassembled WGS sequence"/>
</dbReference>
<dbReference type="Pfam" id="PF12770">
    <property type="entry name" value="CHAT"/>
    <property type="match status" value="1"/>
</dbReference>
<organism evidence="2 3">
    <name type="scientific">Coprinopsis marcescibilis</name>
    <name type="common">Agaric fungus</name>
    <name type="synonym">Psathyrella marcescibilis</name>
    <dbReference type="NCBI Taxonomy" id="230819"/>
    <lineage>
        <taxon>Eukaryota</taxon>
        <taxon>Fungi</taxon>
        <taxon>Dikarya</taxon>
        <taxon>Basidiomycota</taxon>
        <taxon>Agaricomycotina</taxon>
        <taxon>Agaricomycetes</taxon>
        <taxon>Agaricomycetidae</taxon>
        <taxon>Agaricales</taxon>
        <taxon>Agaricineae</taxon>
        <taxon>Psathyrellaceae</taxon>
        <taxon>Coprinopsis</taxon>
    </lineage>
</organism>
<dbReference type="EMBL" id="ML210532">
    <property type="protein sequence ID" value="TFK17308.1"/>
    <property type="molecule type" value="Genomic_DNA"/>
</dbReference>
<reference evidence="2 3" key="1">
    <citation type="journal article" date="2019" name="Nat. Ecol. Evol.">
        <title>Megaphylogeny resolves global patterns of mushroom evolution.</title>
        <authorList>
            <person name="Varga T."/>
            <person name="Krizsan K."/>
            <person name="Foldi C."/>
            <person name="Dima B."/>
            <person name="Sanchez-Garcia M."/>
            <person name="Sanchez-Ramirez S."/>
            <person name="Szollosi G.J."/>
            <person name="Szarkandi J.G."/>
            <person name="Papp V."/>
            <person name="Albert L."/>
            <person name="Andreopoulos W."/>
            <person name="Angelini C."/>
            <person name="Antonin V."/>
            <person name="Barry K.W."/>
            <person name="Bougher N.L."/>
            <person name="Buchanan P."/>
            <person name="Buyck B."/>
            <person name="Bense V."/>
            <person name="Catcheside P."/>
            <person name="Chovatia M."/>
            <person name="Cooper J."/>
            <person name="Damon W."/>
            <person name="Desjardin D."/>
            <person name="Finy P."/>
            <person name="Geml J."/>
            <person name="Haridas S."/>
            <person name="Hughes K."/>
            <person name="Justo A."/>
            <person name="Karasinski D."/>
            <person name="Kautmanova I."/>
            <person name="Kiss B."/>
            <person name="Kocsube S."/>
            <person name="Kotiranta H."/>
            <person name="LaButti K.M."/>
            <person name="Lechner B.E."/>
            <person name="Liimatainen K."/>
            <person name="Lipzen A."/>
            <person name="Lukacs Z."/>
            <person name="Mihaltcheva S."/>
            <person name="Morgado L.N."/>
            <person name="Niskanen T."/>
            <person name="Noordeloos M.E."/>
            <person name="Ohm R.A."/>
            <person name="Ortiz-Santana B."/>
            <person name="Ovrebo C."/>
            <person name="Racz N."/>
            <person name="Riley R."/>
            <person name="Savchenko A."/>
            <person name="Shiryaev A."/>
            <person name="Soop K."/>
            <person name="Spirin V."/>
            <person name="Szebenyi C."/>
            <person name="Tomsovsky M."/>
            <person name="Tulloss R.E."/>
            <person name="Uehling J."/>
            <person name="Grigoriev I.V."/>
            <person name="Vagvolgyi C."/>
            <person name="Papp T."/>
            <person name="Martin F.M."/>
            <person name="Miettinen O."/>
            <person name="Hibbett D.S."/>
            <person name="Nagy L.G."/>
        </authorList>
    </citation>
    <scope>NUCLEOTIDE SEQUENCE [LARGE SCALE GENOMIC DNA]</scope>
    <source>
        <strain evidence="2 3">CBS 121175</strain>
    </source>
</reference>
<dbReference type="AlphaFoldDB" id="A0A5C3KBL3"/>
<proteinExistence type="predicted"/>
<feature type="domain" description="CHAT" evidence="1">
    <location>
        <begin position="792"/>
        <end position="1066"/>
    </location>
</feature>
<gene>
    <name evidence="2" type="ORF">FA15DRAFT_710937</name>
</gene>
<dbReference type="InterPro" id="IPR024983">
    <property type="entry name" value="CHAT_dom"/>
</dbReference>
<accession>A0A5C3KBL3</accession>
<dbReference type="STRING" id="230819.A0A5C3KBL3"/>
<dbReference type="Gene3D" id="1.20.120.660">
    <property type="entry name" value="IL-4 antagonist (De novo design) like domain"/>
    <property type="match status" value="1"/>
</dbReference>